<proteinExistence type="predicted"/>
<keyword evidence="5" id="KW-0680">Restriction system</keyword>
<keyword evidence="6" id="KW-0238">DNA-binding</keyword>
<keyword evidence="3" id="KW-0808">Transferase</keyword>
<evidence type="ECO:0000256" key="7">
    <source>
        <dbReference type="ARBA" id="ARBA00047942"/>
    </source>
</evidence>
<name>A0ABP8I625_9BACT</name>
<dbReference type="InterPro" id="IPR055573">
    <property type="entry name" value="DUF7149"/>
</dbReference>
<evidence type="ECO:0000256" key="3">
    <source>
        <dbReference type="ARBA" id="ARBA00022679"/>
    </source>
</evidence>
<evidence type="ECO:0000259" key="9">
    <source>
        <dbReference type="Pfam" id="PF12950"/>
    </source>
</evidence>
<dbReference type="Gene3D" id="3.40.50.150">
    <property type="entry name" value="Vaccinia Virus protein VP39"/>
    <property type="match status" value="2"/>
</dbReference>
<evidence type="ECO:0000256" key="1">
    <source>
        <dbReference type="ARBA" id="ARBA00011900"/>
    </source>
</evidence>
<dbReference type="Proteomes" id="UP001501153">
    <property type="component" value="Unassembled WGS sequence"/>
</dbReference>
<evidence type="ECO:0000256" key="2">
    <source>
        <dbReference type="ARBA" id="ARBA00022603"/>
    </source>
</evidence>
<dbReference type="PANTHER" id="PTHR33841:SF1">
    <property type="entry name" value="DNA METHYLTRANSFERASE A"/>
    <property type="match status" value="1"/>
</dbReference>
<dbReference type="GO" id="GO:0008168">
    <property type="term" value="F:methyltransferase activity"/>
    <property type="evidence" value="ECO:0007669"/>
    <property type="project" value="UniProtKB-KW"/>
</dbReference>
<protein>
    <recommendedName>
        <fullName evidence="1">site-specific DNA-methyltransferase (adenine-specific)</fullName>
        <ecNumber evidence="1">2.1.1.72</ecNumber>
    </recommendedName>
</protein>
<evidence type="ECO:0000259" key="8">
    <source>
        <dbReference type="Pfam" id="PF07669"/>
    </source>
</evidence>
<dbReference type="InterPro" id="IPR011639">
    <property type="entry name" value="MethylTrfase_TaqI-like_dom"/>
</dbReference>
<feature type="domain" description="TaqI-like C-terminal specificity" evidence="9">
    <location>
        <begin position="1087"/>
        <end position="1246"/>
    </location>
</feature>
<keyword evidence="13" id="KW-1185">Reference proteome</keyword>
<dbReference type="RefSeq" id="WP_345234681.1">
    <property type="nucleotide sequence ID" value="NZ_BAABGZ010000013.1"/>
</dbReference>
<dbReference type="PANTHER" id="PTHR33841">
    <property type="entry name" value="DNA METHYLTRANSFERASE YEEA-RELATED"/>
    <property type="match status" value="1"/>
</dbReference>
<dbReference type="InterPro" id="IPR050953">
    <property type="entry name" value="N4_N6_ade-DNA_methylase"/>
</dbReference>
<comment type="catalytic activity">
    <reaction evidence="7">
        <text>a 2'-deoxyadenosine in DNA + S-adenosyl-L-methionine = an N(6)-methyl-2'-deoxyadenosine in DNA + S-adenosyl-L-homocysteine + H(+)</text>
        <dbReference type="Rhea" id="RHEA:15197"/>
        <dbReference type="Rhea" id="RHEA-COMP:12418"/>
        <dbReference type="Rhea" id="RHEA-COMP:12419"/>
        <dbReference type="ChEBI" id="CHEBI:15378"/>
        <dbReference type="ChEBI" id="CHEBI:57856"/>
        <dbReference type="ChEBI" id="CHEBI:59789"/>
        <dbReference type="ChEBI" id="CHEBI:90615"/>
        <dbReference type="ChEBI" id="CHEBI:90616"/>
        <dbReference type="EC" id="2.1.1.72"/>
    </reaction>
</comment>
<dbReference type="InterPro" id="IPR002052">
    <property type="entry name" value="DNA_methylase_N6_adenine_CS"/>
</dbReference>
<organism evidence="12 13">
    <name type="scientific">Hymenobacter saemangeumensis</name>
    <dbReference type="NCBI Taxonomy" id="1084522"/>
    <lineage>
        <taxon>Bacteria</taxon>
        <taxon>Pseudomonadati</taxon>
        <taxon>Bacteroidota</taxon>
        <taxon>Cytophagia</taxon>
        <taxon>Cytophagales</taxon>
        <taxon>Hymenobacteraceae</taxon>
        <taxon>Hymenobacter</taxon>
    </lineage>
</organism>
<dbReference type="Pfam" id="PF25120">
    <property type="entry name" value="DUF7814"/>
    <property type="match status" value="1"/>
</dbReference>
<dbReference type="EC" id="2.1.1.72" evidence="1"/>
<dbReference type="Pfam" id="PF07669">
    <property type="entry name" value="Eco57I"/>
    <property type="match status" value="1"/>
</dbReference>
<evidence type="ECO:0000256" key="4">
    <source>
        <dbReference type="ARBA" id="ARBA00022691"/>
    </source>
</evidence>
<feature type="domain" description="DUF7814" evidence="11">
    <location>
        <begin position="243"/>
        <end position="470"/>
    </location>
</feature>
<keyword evidence="2 12" id="KW-0489">Methyltransferase</keyword>
<evidence type="ECO:0000313" key="12">
    <source>
        <dbReference type="EMBL" id="GAA4352139.1"/>
    </source>
</evidence>
<dbReference type="EMBL" id="BAABGZ010000013">
    <property type="protein sequence ID" value="GAA4352139.1"/>
    <property type="molecule type" value="Genomic_DNA"/>
</dbReference>
<evidence type="ECO:0000259" key="11">
    <source>
        <dbReference type="Pfam" id="PF25120"/>
    </source>
</evidence>
<gene>
    <name evidence="12" type="ORF">GCM10023185_11520</name>
</gene>
<feature type="domain" description="Type II methyltransferase M.TaqI-like" evidence="8">
    <location>
        <begin position="676"/>
        <end position="966"/>
    </location>
</feature>
<comment type="caution">
    <text evidence="12">The sequence shown here is derived from an EMBL/GenBank/DDBJ whole genome shotgun (WGS) entry which is preliminary data.</text>
</comment>
<evidence type="ECO:0000256" key="5">
    <source>
        <dbReference type="ARBA" id="ARBA00022747"/>
    </source>
</evidence>
<accession>A0ABP8I625</accession>
<dbReference type="PROSITE" id="PS00092">
    <property type="entry name" value="N6_MTASE"/>
    <property type="match status" value="1"/>
</dbReference>
<dbReference type="InterPro" id="IPR029063">
    <property type="entry name" value="SAM-dependent_MTases_sf"/>
</dbReference>
<feature type="domain" description="DUF7149" evidence="10">
    <location>
        <begin position="16"/>
        <end position="236"/>
    </location>
</feature>
<dbReference type="Pfam" id="PF12950">
    <property type="entry name" value="TaqI_C"/>
    <property type="match status" value="1"/>
</dbReference>
<dbReference type="Pfam" id="PF23653">
    <property type="entry name" value="DUF7149"/>
    <property type="match status" value="1"/>
</dbReference>
<dbReference type="InterPro" id="IPR025931">
    <property type="entry name" value="TaqI_C"/>
</dbReference>
<evidence type="ECO:0000256" key="6">
    <source>
        <dbReference type="ARBA" id="ARBA00023125"/>
    </source>
</evidence>
<sequence length="1305" mass="146132">MLVPHLLLPDAATASLRRLRPTATQLADFRGHLAEMLRHLDPHKIERHGETHILDFLRAVSKPAEGGSRYGNVHGKRDLVLHLGDTAASPVAVVLEVKGPKNPAEMLAPTDLNRKAFQQLLLYYLEDRSDDRADDFKRLIVTTGYEWYVFDAVDFHRLFWKDKALVRAFQDWKAGGKASTDTDFFYKSIAGKKLAALEGELRAAYVDLRPGLPAKAGELMSLYRLFHPAYLLKEPLTLRRDPNTLNQEFYNELLYLMGLKEDKQGGLRRIGRCPVGERQPGSLLENTLRKLQTGHGLLNLPSAEREPYGSSTDAQLEGVALALCLMWVNRLLFLKLLEGQLVRYHDPAQAAHFRFLHPERLGEYDDVQTLFFEVLNQPLAERSPDVALEFPQVPYLNSSLFEPSLLEGQTMSISGLRDGLGLAPFPGSVLRKKGAPTPPPAKASTPAAPQWAALPYLLHFLDAYDFATDPTTTHAGTAPAEADAPRPDAAPARPLLSAAVLGLVFEKINGYKDGSFYTPGFVTMYMARQTLGRAVLRHFAQAPAFAELAGCDSLEELQDRLAPAKRPQRLAYAAHFNTLTVLDPAVGSGHFLVSALNELLALKSRLGLFLDEEGAVLSYTLDVEHDELVVTNPDGEPAPYRVAGFDPATGQRSVGKERTRLQQALFREKRALMEHALFGVDLNPNSVRICRLRLWIELLKHAYYKPDTGFGELETLPNLDLNVKTGNSLLARFALDADLSEVFKKGKFSLKEYKAAVHDYIRSRGRDEKTRLLGFFQQLKEQFTAVLHKRDPKREKLRLARNQRIVLETQVSLIPETKKQEEARYFEVRRLELLANQLDAEIKAHEQAAIFRDAFEWRFEFPEVLDDAGTFRGFDVVIGNPPYIRGDSQDADMKPHFKQRFTTFHSNADLYVYFIELGLQLLAPGGELSYIAPNKWLSLGYGAPLRRWLHNYQLVEFVDFGELYVFPLVKAYPAILTINQRKPTADSSFRAAAIPQLPPPSLEEMVATHVRSVTQATLGEDVWSLADEPDKEMLAKLKATGKPLGEYVCGKVYYGIKTGFNAAFVVDAATRAKIIAEDERSADIIVPFLAGRDVKRYKQPKADKYLLFTRRGIDMEKYPAVLKYLEGFKTQLEPRPKNLDKTAALEWPGRKPGPYKWYEVQDNINYWREFEKPKIIIPTFATSAPYTYDTQGLYSNDKTTIIPTDDLFLLGVLNSSTTDFYFKSIGAKLKDAFFEYKPKYLTQLPIPTATPEQQAAIAALVQQILDAKAQDPAADTAALEAAVDAAVAALYGVAVPGAPAPSLAE</sequence>
<keyword evidence="4" id="KW-0949">S-adenosyl-L-methionine</keyword>
<dbReference type="InterPro" id="IPR056716">
    <property type="entry name" value="DUF7814"/>
</dbReference>
<dbReference type="SUPFAM" id="SSF53335">
    <property type="entry name" value="S-adenosyl-L-methionine-dependent methyltransferases"/>
    <property type="match status" value="1"/>
</dbReference>
<dbReference type="PRINTS" id="PR00507">
    <property type="entry name" value="N12N6MTFRASE"/>
</dbReference>
<dbReference type="GO" id="GO:0032259">
    <property type="term" value="P:methylation"/>
    <property type="evidence" value="ECO:0007669"/>
    <property type="project" value="UniProtKB-KW"/>
</dbReference>
<evidence type="ECO:0000259" key="10">
    <source>
        <dbReference type="Pfam" id="PF23653"/>
    </source>
</evidence>
<evidence type="ECO:0000313" key="13">
    <source>
        <dbReference type="Proteomes" id="UP001501153"/>
    </source>
</evidence>
<reference evidence="13" key="1">
    <citation type="journal article" date="2019" name="Int. J. Syst. Evol. Microbiol.">
        <title>The Global Catalogue of Microorganisms (GCM) 10K type strain sequencing project: providing services to taxonomists for standard genome sequencing and annotation.</title>
        <authorList>
            <consortium name="The Broad Institute Genomics Platform"/>
            <consortium name="The Broad Institute Genome Sequencing Center for Infectious Disease"/>
            <person name="Wu L."/>
            <person name="Ma J."/>
        </authorList>
    </citation>
    <scope>NUCLEOTIDE SEQUENCE [LARGE SCALE GENOMIC DNA]</scope>
    <source>
        <strain evidence="13">JCM 17923</strain>
    </source>
</reference>